<gene>
    <name evidence="12" type="primary">MPPE1_1</name>
    <name evidence="12" type="ORF">SK128_011641</name>
</gene>
<evidence type="ECO:0000259" key="11">
    <source>
        <dbReference type="Pfam" id="PF00149"/>
    </source>
</evidence>
<keyword evidence="5" id="KW-0479">Metal-binding</keyword>
<feature type="domain" description="Calcineurin-like phosphoesterase" evidence="11">
    <location>
        <begin position="65"/>
        <end position="172"/>
    </location>
</feature>
<dbReference type="Pfam" id="PF00149">
    <property type="entry name" value="Metallophos"/>
    <property type="match status" value="1"/>
</dbReference>
<organism evidence="12 13">
    <name type="scientific">Halocaridina rubra</name>
    <name type="common">Hawaiian red shrimp</name>
    <dbReference type="NCBI Taxonomy" id="373956"/>
    <lineage>
        <taxon>Eukaryota</taxon>
        <taxon>Metazoa</taxon>
        <taxon>Ecdysozoa</taxon>
        <taxon>Arthropoda</taxon>
        <taxon>Crustacea</taxon>
        <taxon>Multicrustacea</taxon>
        <taxon>Malacostraca</taxon>
        <taxon>Eumalacostraca</taxon>
        <taxon>Eucarida</taxon>
        <taxon>Decapoda</taxon>
        <taxon>Pleocyemata</taxon>
        <taxon>Caridea</taxon>
        <taxon>Atyoidea</taxon>
        <taxon>Atyidae</taxon>
        <taxon>Halocaridina</taxon>
    </lineage>
</organism>
<evidence type="ECO:0000313" key="13">
    <source>
        <dbReference type="Proteomes" id="UP001381693"/>
    </source>
</evidence>
<evidence type="ECO:0000256" key="3">
    <source>
        <dbReference type="ARBA" id="ARBA00008895"/>
    </source>
</evidence>
<evidence type="ECO:0000256" key="6">
    <source>
        <dbReference type="ARBA" id="ARBA00022801"/>
    </source>
</evidence>
<comment type="cofactor">
    <cofactor evidence="1">
        <name>Mn(2+)</name>
        <dbReference type="ChEBI" id="CHEBI:29035"/>
    </cofactor>
</comment>
<comment type="subcellular location">
    <subcellularLocation>
        <location evidence="2">Membrane</location>
        <topology evidence="2">Multi-pass membrane protein</topology>
    </subcellularLocation>
</comment>
<keyword evidence="6" id="KW-0378">Hydrolase</keyword>
<dbReference type="InterPro" id="IPR004843">
    <property type="entry name" value="Calcineurin-like_PHP"/>
</dbReference>
<keyword evidence="8 10" id="KW-0472">Membrane</keyword>
<evidence type="ECO:0000256" key="7">
    <source>
        <dbReference type="ARBA" id="ARBA00022989"/>
    </source>
</evidence>
<dbReference type="GO" id="GO:0016020">
    <property type="term" value="C:membrane"/>
    <property type="evidence" value="ECO:0007669"/>
    <property type="project" value="UniProtKB-SubCell"/>
</dbReference>
<dbReference type="InterPro" id="IPR033308">
    <property type="entry name" value="PGAP5/Cdc1/Ted1"/>
</dbReference>
<evidence type="ECO:0000256" key="8">
    <source>
        <dbReference type="ARBA" id="ARBA00023136"/>
    </source>
</evidence>
<comment type="caution">
    <text evidence="12">The sequence shown here is derived from an EMBL/GenBank/DDBJ whole genome shotgun (WGS) entry which is preliminary data.</text>
</comment>
<proteinExistence type="inferred from homology"/>
<evidence type="ECO:0000256" key="10">
    <source>
        <dbReference type="SAM" id="Phobius"/>
    </source>
</evidence>
<dbReference type="Proteomes" id="UP001381693">
    <property type="component" value="Unassembled WGS sequence"/>
</dbReference>
<keyword evidence="4 10" id="KW-0812">Transmembrane</keyword>
<accession>A0AAN9A1P4</accession>
<evidence type="ECO:0000256" key="2">
    <source>
        <dbReference type="ARBA" id="ARBA00004141"/>
    </source>
</evidence>
<evidence type="ECO:0000313" key="12">
    <source>
        <dbReference type="EMBL" id="KAK7066457.1"/>
    </source>
</evidence>
<name>A0AAN9A1P4_HALRR</name>
<dbReference type="PANTHER" id="PTHR13315:SF0">
    <property type="entry name" value="METALLOPHOSPHOESTERASE 1"/>
    <property type="match status" value="1"/>
</dbReference>
<dbReference type="SUPFAM" id="SSF56300">
    <property type="entry name" value="Metallo-dependent phosphatases"/>
    <property type="match status" value="1"/>
</dbReference>
<feature type="transmembrane region" description="Helical" evidence="10">
    <location>
        <begin position="12"/>
        <end position="36"/>
    </location>
</feature>
<protein>
    <submittedName>
        <fullName evidence="12">Metallophosphoesterase 1</fullName>
    </submittedName>
</protein>
<dbReference type="GO" id="GO:0006506">
    <property type="term" value="P:GPI anchor biosynthetic process"/>
    <property type="evidence" value="ECO:0007669"/>
    <property type="project" value="InterPro"/>
</dbReference>
<dbReference type="GO" id="GO:0016787">
    <property type="term" value="F:hydrolase activity"/>
    <property type="evidence" value="ECO:0007669"/>
    <property type="project" value="UniProtKB-KW"/>
</dbReference>
<dbReference type="EMBL" id="JAXCGZ010019182">
    <property type="protein sequence ID" value="KAK7066457.1"/>
    <property type="molecule type" value="Genomic_DNA"/>
</dbReference>
<reference evidence="12 13" key="1">
    <citation type="submission" date="2023-11" db="EMBL/GenBank/DDBJ databases">
        <title>Halocaridina rubra genome assembly.</title>
        <authorList>
            <person name="Smith C."/>
        </authorList>
    </citation>
    <scope>NUCLEOTIDE SEQUENCE [LARGE SCALE GENOMIC DNA]</scope>
    <source>
        <strain evidence="12">EP-1</strain>
        <tissue evidence="12">Whole</tissue>
    </source>
</reference>
<dbReference type="PANTHER" id="PTHR13315">
    <property type="entry name" value="METALLO PHOSPHOESTERASE RELATED"/>
    <property type="match status" value="1"/>
</dbReference>
<keyword evidence="13" id="KW-1185">Reference proteome</keyword>
<evidence type="ECO:0000256" key="4">
    <source>
        <dbReference type="ARBA" id="ARBA00022692"/>
    </source>
</evidence>
<keyword evidence="7 10" id="KW-1133">Transmembrane helix</keyword>
<dbReference type="Gene3D" id="3.60.21.10">
    <property type="match status" value="1"/>
</dbReference>
<sequence length="247" mass="28628">MMLRGTRILLNVNLLWKLGLAIISIFVYCEFLHYYVVISQCQWPVLKPNSADKNIEDNGNHLHAMVLADIHLLGRRNGHWFDKLRREWQMHRAFQTTIGLHRPNIVMFLGDLFDEGKWCTPDEFTEYVSRFHNLFHAPEDIELLIAAGNHDMGFHYSLNPYLVNRFQKAFDAEAVKLLQIQGVTFVIINSMAMEGDDCFLCRPAQTKVKIIARQLKCAKGDKEACIYWKNSSLKQYSQPIILQVCLG</sequence>
<keyword evidence="9" id="KW-0464">Manganese</keyword>
<dbReference type="AlphaFoldDB" id="A0AAN9A1P4"/>
<evidence type="ECO:0000256" key="1">
    <source>
        <dbReference type="ARBA" id="ARBA00001936"/>
    </source>
</evidence>
<evidence type="ECO:0000256" key="5">
    <source>
        <dbReference type="ARBA" id="ARBA00022723"/>
    </source>
</evidence>
<dbReference type="GO" id="GO:0046872">
    <property type="term" value="F:metal ion binding"/>
    <property type="evidence" value="ECO:0007669"/>
    <property type="project" value="UniProtKB-KW"/>
</dbReference>
<comment type="similarity">
    <text evidence="3">Belongs to the metallophosphoesterase superfamily. MPPE1 family.</text>
</comment>
<dbReference type="InterPro" id="IPR029052">
    <property type="entry name" value="Metallo-depent_PP-like"/>
</dbReference>
<evidence type="ECO:0000256" key="9">
    <source>
        <dbReference type="ARBA" id="ARBA00023211"/>
    </source>
</evidence>